<dbReference type="InterPro" id="IPR015500">
    <property type="entry name" value="Peptidase_S8_subtilisin-rel"/>
</dbReference>
<comment type="similarity">
    <text evidence="1 6">Belongs to the peptidase S8 family.</text>
</comment>
<evidence type="ECO:0000313" key="10">
    <source>
        <dbReference type="Proteomes" id="UP000293995"/>
    </source>
</evidence>
<reference evidence="9 10" key="1">
    <citation type="submission" date="2019-01" db="EMBL/GenBank/DDBJ databases">
        <title>Genome sequencing of strain DFW100M-13.</title>
        <authorList>
            <person name="Heo J."/>
            <person name="Kim S.-J."/>
            <person name="Kim J.-S."/>
            <person name="Hong S.-B."/>
            <person name="Kwon S.-W."/>
        </authorList>
    </citation>
    <scope>NUCLEOTIDE SEQUENCE [LARGE SCALE GENOMIC DNA]</scope>
    <source>
        <strain evidence="9 10">DFW100M-13</strain>
    </source>
</reference>
<evidence type="ECO:0000313" key="9">
    <source>
        <dbReference type="EMBL" id="QAY58708.1"/>
    </source>
</evidence>
<dbReference type="GO" id="GO:0006508">
    <property type="term" value="P:proteolysis"/>
    <property type="evidence" value="ECO:0007669"/>
    <property type="project" value="UniProtKB-KW"/>
</dbReference>
<dbReference type="InterPro" id="IPR003137">
    <property type="entry name" value="PA_domain"/>
</dbReference>
<dbReference type="InterPro" id="IPR022398">
    <property type="entry name" value="Peptidase_S8_His-AS"/>
</dbReference>
<evidence type="ECO:0000256" key="4">
    <source>
        <dbReference type="ARBA" id="ARBA00022825"/>
    </source>
</evidence>
<keyword evidence="4 6" id="KW-0720">Serine protease</keyword>
<dbReference type="GO" id="GO:0005975">
    <property type="term" value="P:carbohydrate metabolic process"/>
    <property type="evidence" value="ECO:0007669"/>
    <property type="project" value="UniProtKB-ARBA"/>
</dbReference>
<dbReference type="Pfam" id="PF02225">
    <property type="entry name" value="PA"/>
    <property type="match status" value="1"/>
</dbReference>
<proteinExistence type="inferred from homology"/>
<evidence type="ECO:0000256" key="3">
    <source>
        <dbReference type="ARBA" id="ARBA00022801"/>
    </source>
</evidence>
<feature type="domain" description="PA" evidence="8">
    <location>
        <begin position="838"/>
        <end position="924"/>
    </location>
</feature>
<dbReference type="PANTHER" id="PTHR43399:SF4">
    <property type="entry name" value="CELL WALL-ASSOCIATED PROTEASE"/>
    <property type="match status" value="1"/>
</dbReference>
<feature type="active site" description="Charge relay system" evidence="5 6">
    <location>
        <position position="305"/>
    </location>
</feature>
<evidence type="ECO:0000256" key="2">
    <source>
        <dbReference type="ARBA" id="ARBA00022670"/>
    </source>
</evidence>
<dbReference type="InterPro" id="IPR013783">
    <property type="entry name" value="Ig-like_fold"/>
</dbReference>
<dbReference type="Gene3D" id="2.60.40.10">
    <property type="entry name" value="Immunoglobulins"/>
    <property type="match status" value="1"/>
</dbReference>
<dbReference type="Gene3D" id="3.50.30.30">
    <property type="match status" value="1"/>
</dbReference>
<dbReference type="PANTHER" id="PTHR43399">
    <property type="entry name" value="SUBTILISIN-RELATED"/>
    <property type="match status" value="1"/>
</dbReference>
<dbReference type="Proteomes" id="UP000293995">
    <property type="component" value="Chromosome"/>
</dbReference>
<dbReference type="InterPro" id="IPR000209">
    <property type="entry name" value="Peptidase_S8/S53_dom"/>
</dbReference>
<evidence type="ECO:0000256" key="6">
    <source>
        <dbReference type="PROSITE-ProRule" id="PRU01240"/>
    </source>
</evidence>
<dbReference type="PROSITE" id="PS00137">
    <property type="entry name" value="SUBTILASE_HIS"/>
    <property type="match status" value="1"/>
</dbReference>
<dbReference type="EMBL" id="CP035494">
    <property type="protein sequence ID" value="QAY58708.1"/>
    <property type="molecule type" value="Genomic_DNA"/>
</dbReference>
<gene>
    <name evidence="9" type="ORF">ET475_00935</name>
</gene>
<feature type="active site" description="Charge relay system" evidence="5 6">
    <location>
        <position position="477"/>
    </location>
</feature>
<sequence length="1308" mass="136011">MTAMAVLRHHVIPRGMGMWASLPNQERVLMDHPHNRPARRRARATLAATTGVALGLGGLGAAALPAEAASSHQDSPATAEAVHRVTLITGDTVTVTDRSDGTHTVDVDTVTDGDGYKTLQVGDDLHVIPDSVESYLAHGVLDDDLFNVSLLIEDGYDDAHVDATPIIVQTDGGTTRSAPAPGLTVQRALPSIDAQAVTASHAKAAQTWEALTRTSTKTRSAAASGFAGGITAIHLDGKVKATLDTSVPWIGAPDAWDAGYTGDGVTVAVLDTGYDATHPDLKGQVLDGSQSFVPGEAVSSDPEGHGTHVTSTIVGTGAASDGKYRGVADGAKAIVGKVLANDGFGQDSWIIAGMEWAAKNAPIVSMSLGSTTPSDGTDLMSEALDEISEQTGALFIVAAGNATNPETIGAPGAAADALTVGSVDDPSGALSWFSSQGPLTLSGAMKPDIAGPGNDITAARSAQSAGEGYYVSMSGTSMATPHIAGAAAILKQQHPDYTADQLRALLTSTSRDVGLNPYQAGVGVVDLTTAIDADVVASGSADFGMLHWGDDPTTLERTVTYTNNGSAEVTLDLDVAVSDTTPAGDGGVEPLSAEVAPSDVVSVSADSLTVPAGESREVTLTADQAAVAAGHQLSGALVASIEGTAVARTAIGIIAEDERYSLHLTATDFDGQPTEATAWLWNAENQAYQIVDVAGQATLRLPAGSYSVFSYMTLNKSADSAVEVLTGDPSVDLTSEGATVALDARTAKKVSVDVGERGLETTVNRMDFAVDGFTGSASLPVTMDGFYAQPMNADADQDFTYSVRWRLQHPTLTVKAGSRNLDLIVAAGSTPLDGKLRASAVDAGDGSTDAFAAVAAKGKVAVVTHSSTITPGQQAENALNAGAKLLIIVNDADGEFSEWAGSADYTQPTKLAVAQISGVQGRALLADITRHPVQVSGTGIPYSQAIWDISRFEDGKISANQAYRPGRLAQIQTTYSGDDTQTVAEFRYDFVPGVEYGTGFTYAVPRGMTRTEWVSTRDVRWLQEPEIVEAAWQVRDVLHSYKAGQRTSTSYFDGIVRPYIGPGYWAPYASGDGVTLNVPSWADGISPERTGTADTYAADPHTSQQLDLYVDGQMAGSGSYQSLSAYGLADGAHDLKIVNTATQDGTLLGDQSTSTRTEWTTTATTDASNYDQHMLPLLQGYYSIDDDTKGRHRPSTSETLNVQVGHLAGAVGSAKVTGATAQVRVNGGKWQSVKLTLRSRDTSGPGEASGMFPTGRAYVASYTAEVPTNKAGWVDLKVTAKDAAGNTFAQQITHAFQISASHQGHPKP</sequence>
<accession>A0A4P6ELL0</accession>
<dbReference type="SUPFAM" id="SSF52743">
    <property type="entry name" value="Subtilisin-like"/>
    <property type="match status" value="1"/>
</dbReference>
<evidence type="ECO:0000256" key="1">
    <source>
        <dbReference type="ARBA" id="ARBA00011073"/>
    </source>
</evidence>
<dbReference type="InterPro" id="IPR036852">
    <property type="entry name" value="Peptidase_S8/S53_dom_sf"/>
</dbReference>
<dbReference type="PROSITE" id="PS00138">
    <property type="entry name" value="SUBTILASE_SER"/>
    <property type="match status" value="1"/>
</dbReference>
<keyword evidence="2 6" id="KW-0645">Protease</keyword>
<dbReference type="Pfam" id="PF00082">
    <property type="entry name" value="Peptidase_S8"/>
    <property type="match status" value="1"/>
</dbReference>
<protein>
    <submittedName>
        <fullName evidence="9">Peptidase</fullName>
    </submittedName>
</protein>
<keyword evidence="10" id="KW-1185">Reference proteome</keyword>
<dbReference type="InterPro" id="IPR023828">
    <property type="entry name" value="Peptidase_S8_Ser-AS"/>
</dbReference>
<dbReference type="GO" id="GO:0004252">
    <property type="term" value="F:serine-type endopeptidase activity"/>
    <property type="evidence" value="ECO:0007669"/>
    <property type="project" value="UniProtKB-UniRule"/>
</dbReference>
<evidence type="ECO:0000256" key="5">
    <source>
        <dbReference type="PIRSR" id="PIRSR615500-1"/>
    </source>
</evidence>
<dbReference type="PRINTS" id="PR00723">
    <property type="entry name" value="SUBTILISIN"/>
</dbReference>
<organism evidence="9 10">
    <name type="scientific">Microbacterium protaetiae</name>
    <dbReference type="NCBI Taxonomy" id="2509458"/>
    <lineage>
        <taxon>Bacteria</taxon>
        <taxon>Bacillati</taxon>
        <taxon>Actinomycetota</taxon>
        <taxon>Actinomycetes</taxon>
        <taxon>Micrococcales</taxon>
        <taxon>Microbacteriaceae</taxon>
        <taxon>Microbacterium</taxon>
    </lineage>
</organism>
<evidence type="ECO:0000259" key="7">
    <source>
        <dbReference type="Pfam" id="PF00082"/>
    </source>
</evidence>
<name>A0A4P6ELL0_9MICO</name>
<keyword evidence="3 6" id="KW-0378">Hydrolase</keyword>
<dbReference type="OrthoDB" id="9813435at2"/>
<dbReference type="PROSITE" id="PS51892">
    <property type="entry name" value="SUBTILASE"/>
    <property type="match status" value="1"/>
</dbReference>
<dbReference type="InterPro" id="IPR051048">
    <property type="entry name" value="Peptidase_S8/S53_subtilisin"/>
</dbReference>
<dbReference type="KEGG" id="mprt:ET475_00935"/>
<dbReference type="InterPro" id="IPR046450">
    <property type="entry name" value="PA_dom_sf"/>
</dbReference>
<feature type="domain" description="Peptidase S8/S53" evidence="7">
    <location>
        <begin position="262"/>
        <end position="514"/>
    </location>
</feature>
<dbReference type="Gene3D" id="3.40.50.200">
    <property type="entry name" value="Peptidase S8/S53 domain"/>
    <property type="match status" value="1"/>
</dbReference>
<evidence type="ECO:0000259" key="8">
    <source>
        <dbReference type="Pfam" id="PF02225"/>
    </source>
</evidence>
<dbReference type="SUPFAM" id="SSF52025">
    <property type="entry name" value="PA domain"/>
    <property type="match status" value="1"/>
</dbReference>
<feature type="active site" description="Charge relay system" evidence="5 6">
    <location>
        <position position="271"/>
    </location>
</feature>